<evidence type="ECO:0000313" key="2">
    <source>
        <dbReference type="EMBL" id="GGG59798.1"/>
    </source>
</evidence>
<accession>A0A8J2ZG28</accession>
<organism evidence="2 3">
    <name type="scientific">Salipiger pallidus</name>
    <dbReference type="NCBI Taxonomy" id="1775170"/>
    <lineage>
        <taxon>Bacteria</taxon>
        <taxon>Pseudomonadati</taxon>
        <taxon>Pseudomonadota</taxon>
        <taxon>Alphaproteobacteria</taxon>
        <taxon>Rhodobacterales</taxon>
        <taxon>Roseobacteraceae</taxon>
        <taxon>Salipiger</taxon>
    </lineage>
</organism>
<reference evidence="2" key="2">
    <citation type="submission" date="2020-09" db="EMBL/GenBank/DDBJ databases">
        <authorList>
            <person name="Sun Q."/>
            <person name="Zhou Y."/>
        </authorList>
    </citation>
    <scope>NUCLEOTIDE SEQUENCE</scope>
    <source>
        <strain evidence="2">CGMCC 1.15762</strain>
    </source>
</reference>
<evidence type="ECO:0000313" key="3">
    <source>
        <dbReference type="Proteomes" id="UP000617145"/>
    </source>
</evidence>
<evidence type="ECO:0000256" key="1">
    <source>
        <dbReference type="SAM" id="MobiDB-lite"/>
    </source>
</evidence>
<sequence>MARKTKQKTTGSDVRVKMIAPHSYKLDTRSKRHLPKGWSGLVPEAIADEIEAAGTGARDEPFEIVDSKDTGMRAAKGGKAAEGKGMGNAIGADGATGGAAATTAPTSATTDAGTGAASATGGDTVAGQDGSADLLGQGGTGED</sequence>
<comment type="caution">
    <text evidence="2">The sequence shown here is derived from an EMBL/GenBank/DDBJ whole genome shotgun (WGS) entry which is preliminary data.</text>
</comment>
<dbReference type="EMBL" id="BMJV01000001">
    <property type="protein sequence ID" value="GGG59798.1"/>
    <property type="molecule type" value="Genomic_DNA"/>
</dbReference>
<feature type="region of interest" description="Disordered" evidence="1">
    <location>
        <begin position="65"/>
        <end position="143"/>
    </location>
</feature>
<gene>
    <name evidence="2" type="ORF">GCM10011415_02170</name>
</gene>
<protein>
    <submittedName>
        <fullName evidence="2">Uncharacterized protein</fullName>
    </submittedName>
</protein>
<dbReference type="RefSeq" id="WP_188787988.1">
    <property type="nucleotide sequence ID" value="NZ_BMJV01000001.1"/>
</dbReference>
<reference evidence="2" key="1">
    <citation type="journal article" date="2014" name="Int. J. Syst. Evol. Microbiol.">
        <title>Complete genome sequence of Corynebacterium casei LMG S-19264T (=DSM 44701T), isolated from a smear-ripened cheese.</title>
        <authorList>
            <consortium name="US DOE Joint Genome Institute (JGI-PGF)"/>
            <person name="Walter F."/>
            <person name="Albersmeier A."/>
            <person name="Kalinowski J."/>
            <person name="Ruckert C."/>
        </authorList>
    </citation>
    <scope>NUCLEOTIDE SEQUENCE</scope>
    <source>
        <strain evidence="2">CGMCC 1.15762</strain>
    </source>
</reference>
<dbReference type="AlphaFoldDB" id="A0A8J2ZG28"/>
<keyword evidence="3" id="KW-1185">Reference proteome</keyword>
<feature type="compositionally biased region" description="Low complexity" evidence="1">
    <location>
        <begin position="87"/>
        <end position="127"/>
    </location>
</feature>
<name>A0A8J2ZG28_9RHOB</name>
<dbReference type="Proteomes" id="UP000617145">
    <property type="component" value="Unassembled WGS sequence"/>
</dbReference>
<proteinExistence type="predicted"/>